<proteinExistence type="predicted"/>
<accession>A0A9D4SNY3</accession>
<organism evidence="1 2">
    <name type="scientific">Rhipicephalus sanguineus</name>
    <name type="common">Brown dog tick</name>
    <name type="synonym">Ixodes sanguineus</name>
    <dbReference type="NCBI Taxonomy" id="34632"/>
    <lineage>
        <taxon>Eukaryota</taxon>
        <taxon>Metazoa</taxon>
        <taxon>Ecdysozoa</taxon>
        <taxon>Arthropoda</taxon>
        <taxon>Chelicerata</taxon>
        <taxon>Arachnida</taxon>
        <taxon>Acari</taxon>
        <taxon>Parasitiformes</taxon>
        <taxon>Ixodida</taxon>
        <taxon>Ixodoidea</taxon>
        <taxon>Ixodidae</taxon>
        <taxon>Rhipicephalinae</taxon>
        <taxon>Rhipicephalus</taxon>
        <taxon>Rhipicephalus</taxon>
    </lineage>
</organism>
<sequence>MSEVSALCEALTTLAQQLLADDCYDRVQLGPWTEPYLKILSPVLASSLSSAEQILLPDIGGLSLDSVSALCNTLASNRRVSHVIIAVREEPDARVALLCEALKKNRYIERPDIRIEKADSAKDILCALTINASVTFLSITLRGASDEENHGSAFQTCMSLRLQGKVALKFLDSIAKAMPRNKLIVNFNSRVDYRIYVPSSILESCFELFVGRPCMMTHLTVVARITDVEALLKVVAAEHRIQENYFVPTGIVRRHIVCWPADVKQVDTLNPVCWRAIASLLGFTDVCFQ</sequence>
<evidence type="ECO:0000313" key="1">
    <source>
        <dbReference type="EMBL" id="KAH7939264.1"/>
    </source>
</evidence>
<protein>
    <submittedName>
        <fullName evidence="1">Uncharacterized protein</fullName>
    </submittedName>
</protein>
<reference evidence="1" key="1">
    <citation type="journal article" date="2020" name="Cell">
        <title>Large-Scale Comparative Analyses of Tick Genomes Elucidate Their Genetic Diversity and Vector Capacities.</title>
        <authorList>
            <consortium name="Tick Genome and Microbiome Consortium (TIGMIC)"/>
            <person name="Jia N."/>
            <person name="Wang J."/>
            <person name="Shi W."/>
            <person name="Du L."/>
            <person name="Sun Y."/>
            <person name="Zhan W."/>
            <person name="Jiang J.F."/>
            <person name="Wang Q."/>
            <person name="Zhang B."/>
            <person name="Ji P."/>
            <person name="Bell-Sakyi L."/>
            <person name="Cui X.M."/>
            <person name="Yuan T.T."/>
            <person name="Jiang B.G."/>
            <person name="Yang W.F."/>
            <person name="Lam T.T."/>
            <person name="Chang Q.C."/>
            <person name="Ding S.J."/>
            <person name="Wang X.J."/>
            <person name="Zhu J.G."/>
            <person name="Ruan X.D."/>
            <person name="Zhao L."/>
            <person name="Wei J.T."/>
            <person name="Ye R.Z."/>
            <person name="Que T.C."/>
            <person name="Du C.H."/>
            <person name="Zhou Y.H."/>
            <person name="Cheng J.X."/>
            <person name="Dai P.F."/>
            <person name="Guo W.B."/>
            <person name="Han X.H."/>
            <person name="Huang E.J."/>
            <person name="Li L.F."/>
            <person name="Wei W."/>
            <person name="Gao Y.C."/>
            <person name="Liu J.Z."/>
            <person name="Shao H.Z."/>
            <person name="Wang X."/>
            <person name="Wang C.C."/>
            <person name="Yang T.C."/>
            <person name="Huo Q.B."/>
            <person name="Li W."/>
            <person name="Chen H.Y."/>
            <person name="Chen S.E."/>
            <person name="Zhou L.G."/>
            <person name="Ni X.B."/>
            <person name="Tian J.H."/>
            <person name="Sheng Y."/>
            <person name="Liu T."/>
            <person name="Pan Y.S."/>
            <person name="Xia L.Y."/>
            <person name="Li J."/>
            <person name="Zhao F."/>
            <person name="Cao W.C."/>
        </authorList>
    </citation>
    <scope>NUCLEOTIDE SEQUENCE</scope>
    <source>
        <strain evidence="1">Rsan-2018</strain>
    </source>
</reference>
<gene>
    <name evidence="1" type="ORF">HPB52_009721</name>
</gene>
<keyword evidence="2" id="KW-1185">Reference proteome</keyword>
<comment type="caution">
    <text evidence="1">The sequence shown here is derived from an EMBL/GenBank/DDBJ whole genome shotgun (WGS) entry which is preliminary data.</text>
</comment>
<dbReference type="AlphaFoldDB" id="A0A9D4SNY3"/>
<name>A0A9D4SNY3_RHISA</name>
<reference evidence="1" key="2">
    <citation type="submission" date="2021-09" db="EMBL/GenBank/DDBJ databases">
        <authorList>
            <person name="Jia N."/>
            <person name="Wang J."/>
            <person name="Shi W."/>
            <person name="Du L."/>
            <person name="Sun Y."/>
            <person name="Zhan W."/>
            <person name="Jiang J."/>
            <person name="Wang Q."/>
            <person name="Zhang B."/>
            <person name="Ji P."/>
            <person name="Sakyi L.B."/>
            <person name="Cui X."/>
            <person name="Yuan T."/>
            <person name="Jiang B."/>
            <person name="Yang W."/>
            <person name="Lam T.T.-Y."/>
            <person name="Chang Q."/>
            <person name="Ding S."/>
            <person name="Wang X."/>
            <person name="Zhu J."/>
            <person name="Ruan X."/>
            <person name="Zhao L."/>
            <person name="Wei J."/>
            <person name="Que T."/>
            <person name="Du C."/>
            <person name="Cheng J."/>
            <person name="Dai P."/>
            <person name="Han X."/>
            <person name="Huang E."/>
            <person name="Gao Y."/>
            <person name="Liu J."/>
            <person name="Shao H."/>
            <person name="Ye R."/>
            <person name="Li L."/>
            <person name="Wei W."/>
            <person name="Wang X."/>
            <person name="Wang C."/>
            <person name="Huo Q."/>
            <person name="Li W."/>
            <person name="Guo W."/>
            <person name="Chen H."/>
            <person name="Chen S."/>
            <person name="Zhou L."/>
            <person name="Zhou L."/>
            <person name="Ni X."/>
            <person name="Tian J."/>
            <person name="Zhou Y."/>
            <person name="Sheng Y."/>
            <person name="Liu T."/>
            <person name="Pan Y."/>
            <person name="Xia L."/>
            <person name="Li J."/>
            <person name="Zhao F."/>
            <person name="Cao W."/>
        </authorList>
    </citation>
    <scope>NUCLEOTIDE SEQUENCE</scope>
    <source>
        <strain evidence="1">Rsan-2018</strain>
        <tissue evidence="1">Larvae</tissue>
    </source>
</reference>
<dbReference type="SUPFAM" id="SSF52047">
    <property type="entry name" value="RNI-like"/>
    <property type="match status" value="1"/>
</dbReference>
<dbReference type="Proteomes" id="UP000821837">
    <property type="component" value="Chromosome 8"/>
</dbReference>
<dbReference type="EMBL" id="JABSTV010001254">
    <property type="protein sequence ID" value="KAH7939264.1"/>
    <property type="molecule type" value="Genomic_DNA"/>
</dbReference>
<evidence type="ECO:0000313" key="2">
    <source>
        <dbReference type="Proteomes" id="UP000821837"/>
    </source>
</evidence>